<feature type="region of interest" description="Disordered" evidence="1">
    <location>
        <begin position="34"/>
        <end position="60"/>
    </location>
</feature>
<keyword evidence="3" id="KW-1185">Reference proteome</keyword>
<reference evidence="2" key="3">
    <citation type="submission" date="2025-09" db="UniProtKB">
        <authorList>
            <consortium name="Ensembl"/>
        </authorList>
    </citation>
    <scope>IDENTIFICATION</scope>
</reference>
<organism evidence="2 3">
    <name type="scientific">Macaca fascicularis</name>
    <name type="common">Crab-eating macaque</name>
    <name type="synonym">Cynomolgus monkey</name>
    <dbReference type="NCBI Taxonomy" id="9541"/>
    <lineage>
        <taxon>Eukaryota</taxon>
        <taxon>Metazoa</taxon>
        <taxon>Chordata</taxon>
        <taxon>Craniata</taxon>
        <taxon>Vertebrata</taxon>
        <taxon>Euteleostomi</taxon>
        <taxon>Mammalia</taxon>
        <taxon>Eutheria</taxon>
        <taxon>Euarchontoglires</taxon>
        <taxon>Primates</taxon>
        <taxon>Haplorrhini</taxon>
        <taxon>Catarrhini</taxon>
        <taxon>Cercopithecidae</taxon>
        <taxon>Cercopithecinae</taxon>
        <taxon>Macaca</taxon>
    </lineage>
</organism>
<evidence type="ECO:0000256" key="1">
    <source>
        <dbReference type="SAM" id="MobiDB-lite"/>
    </source>
</evidence>
<dbReference type="Ensembl" id="ENSMFAT00000102100.1">
    <property type="protein sequence ID" value="ENSMFAP00000052456.1"/>
    <property type="gene ID" value="ENSMFAG00000062719.1"/>
</dbReference>
<sequence length="180" mass="19735">VYLITASNTENHLASLNRNQSTWPGAVAHACNPSTLGGRGRQITRSGVRDQPDQHGETPSQLKIQKLAGRAGVHLKSQLLRRLRQENCLNLGGGGCSELRLCHCTPAWATEQDSLSKKKERGRAQWLKPVIPALWEAEGGSRGQEIETILANTVKPVSTKKYKKNSRARWRACSPSYSGG</sequence>
<dbReference type="AlphaFoldDB" id="A0A7N9CIJ5"/>
<evidence type="ECO:0000313" key="2">
    <source>
        <dbReference type="Ensembl" id="ENSMFAP00000052456.1"/>
    </source>
</evidence>
<name>A0A7N9CIJ5_MACFA</name>
<feature type="compositionally biased region" description="Basic and acidic residues" evidence="1">
    <location>
        <begin position="47"/>
        <end position="56"/>
    </location>
</feature>
<proteinExistence type="predicted"/>
<reference evidence="2" key="2">
    <citation type="submission" date="2025-08" db="UniProtKB">
        <authorList>
            <consortium name="Ensembl"/>
        </authorList>
    </citation>
    <scope>IDENTIFICATION</scope>
</reference>
<accession>A0A7N9CIJ5</accession>
<evidence type="ECO:0000313" key="3">
    <source>
        <dbReference type="Proteomes" id="UP000233100"/>
    </source>
</evidence>
<dbReference type="Proteomes" id="UP000233100">
    <property type="component" value="Chromosome 19"/>
</dbReference>
<dbReference type="GeneTree" id="ENSGT00940000163244"/>
<reference evidence="2 3" key="1">
    <citation type="submission" date="2013-03" db="EMBL/GenBank/DDBJ databases">
        <authorList>
            <person name="Warren W."/>
            <person name="Wilson R.K."/>
        </authorList>
    </citation>
    <scope>NUCLEOTIDE SEQUENCE</scope>
</reference>
<protein>
    <submittedName>
        <fullName evidence="2">Uncharacterized protein</fullName>
    </submittedName>
</protein>